<evidence type="ECO:0000256" key="1">
    <source>
        <dbReference type="SAM" id="MobiDB-lite"/>
    </source>
</evidence>
<reference evidence="2 3" key="1">
    <citation type="journal article" date="2010" name="BMC Genomics">
        <title>Genome analysis and comparative genomics of a Giardia intestinalis assemblage E isolate.</title>
        <authorList>
            <person name="Jerlstrom-Hultqvist J."/>
            <person name="Franzen O."/>
            <person name="Ankarklev J."/>
            <person name="Xu F."/>
            <person name="Nohynkova E."/>
            <person name="Andersson J.O."/>
            <person name="Svard S.G."/>
            <person name="Andersson B."/>
        </authorList>
    </citation>
    <scope>NUCLEOTIDE SEQUENCE [LARGE SCALE GENOMIC DNA]</scope>
    <source>
        <strain evidence="2 3">P15</strain>
    </source>
</reference>
<sequence length="2044" mass="230968">MALPDMAPLTLSKQVSNRLSYVYGGDIRARCIEHTLHQNCIRICEMALNLRKDFQRERQSDPPLPDFYASAINNIEPISYYYMLPCNILPCLPVSSIKKRFLFRTLFDIHHFPGLYHVTELLETGVFDEYSEDEHDELNKNFGRSIPNANAPVMPRAKKRLSTHVLHEIADIRLKGVGNLSTNRGPKCVDQSDRLAQVRAKDHLMKQLNTIAVTTAMIEDVDNIEGSSGGNTYDSKVPGTIRESTEDTPLLTIDHKQESIRLLESMLPCSVFDSVAQFIRRKDFMPPLTRTKWIDYSTTFLKKRSWGKIQTISYEQAFLICNILEIDASPDFPDLSILTKLICEELMEKGIEIIPEYEPIFHDIVQEKLQSILRDNSARVISILDAFTPDDLQNLMIVTKGHRNIMEQISTSGAKLLFSRWRKLTTTDYIVRSSESTPESTLYSLTETKSLGAFRRREKDVAENTMLVAMRHFIEGVLPDCHRLIQDAICDFLDANTTNSCVVADILECLANKTTGAESRSQITLSELSLPSLDILSKEYHFSSNTSAQPSTCLSEEEKIAISEMLTILGKKVWMHRVCNMYALVTKLAPFLHRTETSGIRVVPLSLTSYFVDYLSARVSYLVSTEDVVKKDPLCHFTDGWTKYMQQSCNNLWYCPFPIDDKTVSHYTQLFHTIIAFAITLTITEPRVAPKELAHELGYVALFGLERSSVTAHVITGCKYLYATAVNCLNHTAGNIISDYFQLPNMTFVSGYLARRCLLYMQYYSAVKKDKMSSKSDNPLSESKYDEHITKLESQTALCRSHSVQEYSTNQTEAKRLTFARGKGAPFRGRLPPGGSLVCDTSAPGRSSTVNARGSRHGSKPQTGQQEISFPPKFLQSDYSNKSTSLRKASSHSTLTLKQESDCTTSSLTTIKTQQNTQAHEKLVRDTGVHSYEDEEHLLIAGSAPDLALYNEIYEDFSLTDFQTRSLFSSKPVSARLCLQMLLMSSCLNGSLNVVDLLAESTINRRIENEIKALRVLTGVCISQSRLLYDNITSYGFQYISDLVKPPGTRLYLRECKSENHIIDAEIRLIRLLIACKIPYAYSPSVVMAAGQLVFIDISGTRLLNSIATMNERIVGLSTNERSVAMQPPCFLRGELPYSTSGGGIMVTAGLVEKKKILEMCAEDETFYIKSLLINKTDIPSQSIPRALFPSWPTMNLYLPSHNIPSASLTHTKIQEQILRDRECYGSNLRVNEAMFSLFADPVFLNKHIDAENAELYYRVRRVLSSASNICDIVSLDWRLTSLLYSLSFSGEEFLSGPSQVADLTFKLDPDTQLITLSIRVGLYMQLQVEPEAISNCITIGMLIAVLQSSLENTGNSRDITIYFTPLLVDYILAAIMSQHFSEDKKLTQRDVINMIGLTDPNNLQVASLLPSHDNNSYRTKLSSNIGHKILTQQAEEIAELFLLQCSEHYGHPGANCVADFLNMTTQAQSGIAAIHESAALSNLTETLMPTLFYTMLFPARRFLHSYFDSCAMNYMMAEEKLVIFEDGFVDALRTGYVTGVNPYRSGSALRIHTNIDEDHFRWHSSLLHIGLIRLRKYLLDQLFRKEYQLNYAMTLKSHAMIEQASRYTCLIIKNSITTSFLPEQLKEFIRTVINDISIYGKILCELASFNPLTSSTVISRAYAEFNGIYYMRGTHLVNILGRIFSLSDCTLEKPNLREKMLHIVRICCEDKHEKVNKYEEDPKRTTSHVTSMPRGLVQLPKAVIRYLYRCMQKKVERALFPSKHPIRNYFELGQKTEATPLMPIVLGGLPPFEVVELAENLVLSNEKSLMISSNKIILADVLNRAIILRRSIDIFGQYNVGTMYRRFIKLYRLWKQYATYQTVELGTNSATSSGAQELGSLHAPIKGLIPLAEVLKAYDVVSDTAHQEKLKYNLENLLQEAASTSESGVTVPRALETAISDNIFDNAFLESIKEQLNNSVMTKLHSLVITEDDSNCQNRAHQLEMLSRRYWIQQTTDISTNVPLDTFLHFVARNSALARHNNKILGMTSLIYNVIEDVLDYDV</sequence>
<protein>
    <submittedName>
        <fullName evidence="2">Uncharacterized protein</fullName>
    </submittedName>
</protein>
<dbReference type="Proteomes" id="UP000008974">
    <property type="component" value="Unassembled WGS sequence"/>
</dbReference>
<feature type="region of interest" description="Disordered" evidence="1">
    <location>
        <begin position="823"/>
        <end position="869"/>
    </location>
</feature>
<dbReference type="VEuPathDB" id="GiardiaDB:GLP15_4785"/>
<evidence type="ECO:0000313" key="2">
    <source>
        <dbReference type="EMBL" id="EFO60813.1"/>
    </source>
</evidence>
<accession>E1F9N6</accession>
<dbReference type="EMBL" id="ACVC01000732">
    <property type="protein sequence ID" value="EFO60813.1"/>
    <property type="molecule type" value="Genomic_DNA"/>
</dbReference>
<name>E1F9N6_GIAIA</name>
<evidence type="ECO:0000313" key="3">
    <source>
        <dbReference type="Proteomes" id="UP000008974"/>
    </source>
</evidence>
<comment type="caution">
    <text evidence="2">The sequence shown here is derived from an EMBL/GenBank/DDBJ whole genome shotgun (WGS) entry which is preliminary data.</text>
</comment>
<gene>
    <name evidence="2" type="ORF">GLP15_4785</name>
</gene>
<dbReference type="OMA" id="CIRICEM"/>
<dbReference type="OrthoDB" id="10251833at2759"/>
<organism evidence="2 3">
    <name type="scientific">Giardia intestinalis (strain P15)</name>
    <name type="common">Giardia lamblia</name>
    <dbReference type="NCBI Taxonomy" id="658858"/>
    <lineage>
        <taxon>Eukaryota</taxon>
        <taxon>Metamonada</taxon>
        <taxon>Diplomonadida</taxon>
        <taxon>Hexamitidae</taxon>
        <taxon>Giardiinae</taxon>
        <taxon>Giardia</taxon>
    </lineage>
</organism>
<proteinExistence type="predicted"/>